<sequence>MSTEVTASTFVPTDQQQTKGLSPWRVSTIAAMGSAVEYYDFALYGIMAVTVGPLFFPGQSELGAILATLGVFASAFLVRPLGGAFFGWLGDKHGRSMTLIVTVLGMGIASTIVGFLPTYEKIGIWAPILLLVCRIAQGFFAGGEVSGAVTYISECSPSNRRGFFGAFNPAGVSLGLATAAGVAGLFSYVLGHDTMREWGWRMPFLLCLPLVFMTLWARVKLEDSPRFKSISKEHKVVRTPLADVFTTYRSPLLKVIGIGIAQNACAYFGLVYLNVHLTKVMGYDSVHVFWLMALAPLAAALLMPAFGALSDTHGRRRLLIGGYLGYIVLVPISLHLMNSGEFTLAILATFLAFLPFAVVQSVGYPLYAELFPTRVRFSGVSLGFNIATILGGATTPYLSTWIVQQTGDKQSPTYFVMATAIVAVLTLLTVGETAKTALKD</sequence>
<keyword evidence="5 7" id="KW-1133">Transmembrane helix</keyword>
<evidence type="ECO:0000259" key="8">
    <source>
        <dbReference type="PROSITE" id="PS50850"/>
    </source>
</evidence>
<dbReference type="GO" id="GO:0005886">
    <property type="term" value="C:plasma membrane"/>
    <property type="evidence" value="ECO:0007669"/>
    <property type="project" value="UniProtKB-SubCell"/>
</dbReference>
<evidence type="ECO:0000256" key="7">
    <source>
        <dbReference type="SAM" id="Phobius"/>
    </source>
</evidence>
<dbReference type="InterPro" id="IPR036259">
    <property type="entry name" value="MFS_trans_sf"/>
</dbReference>
<accession>A0A7Z7JGJ5</accession>
<feature type="transmembrane region" description="Helical" evidence="7">
    <location>
        <begin position="379"/>
        <end position="399"/>
    </location>
</feature>
<evidence type="ECO:0000256" key="2">
    <source>
        <dbReference type="ARBA" id="ARBA00022448"/>
    </source>
</evidence>
<evidence type="ECO:0000256" key="3">
    <source>
        <dbReference type="ARBA" id="ARBA00022475"/>
    </source>
</evidence>
<dbReference type="Proteomes" id="UP000257139">
    <property type="component" value="Unassembled WGS sequence"/>
</dbReference>
<feature type="transmembrane region" description="Helical" evidence="7">
    <location>
        <begin position="342"/>
        <end position="367"/>
    </location>
</feature>
<reference evidence="9 10" key="1">
    <citation type="submission" date="2018-01" db="EMBL/GenBank/DDBJ databases">
        <authorList>
            <person name="Clerissi C."/>
        </authorList>
    </citation>
    <scope>NUCLEOTIDE SEQUENCE [LARGE SCALE GENOMIC DNA]</scope>
    <source>
        <strain evidence="9">Cupriavidus taiwanensis STM 6021</strain>
    </source>
</reference>
<dbReference type="Pfam" id="PF07690">
    <property type="entry name" value="MFS_1"/>
    <property type="match status" value="1"/>
</dbReference>
<feature type="transmembrane region" description="Helical" evidence="7">
    <location>
        <begin position="198"/>
        <end position="219"/>
    </location>
</feature>
<dbReference type="AlphaFoldDB" id="A0A7Z7JGJ5"/>
<dbReference type="PROSITE" id="PS50850">
    <property type="entry name" value="MFS"/>
    <property type="match status" value="1"/>
</dbReference>
<feature type="transmembrane region" description="Helical" evidence="7">
    <location>
        <begin position="38"/>
        <end position="56"/>
    </location>
</feature>
<dbReference type="Gene3D" id="1.20.1250.20">
    <property type="entry name" value="MFS general substrate transporter like domains"/>
    <property type="match status" value="2"/>
</dbReference>
<dbReference type="SUPFAM" id="SSF103473">
    <property type="entry name" value="MFS general substrate transporter"/>
    <property type="match status" value="1"/>
</dbReference>
<evidence type="ECO:0000313" key="9">
    <source>
        <dbReference type="EMBL" id="SPC26188.1"/>
    </source>
</evidence>
<comment type="subcellular location">
    <subcellularLocation>
        <location evidence="1">Cell membrane</location>
        <topology evidence="1">Multi-pass membrane protein</topology>
    </subcellularLocation>
</comment>
<dbReference type="PANTHER" id="PTHR43045">
    <property type="entry name" value="SHIKIMATE TRANSPORTER"/>
    <property type="match status" value="1"/>
</dbReference>
<keyword evidence="6 7" id="KW-0472">Membrane</keyword>
<feature type="transmembrane region" description="Helical" evidence="7">
    <location>
        <begin position="287"/>
        <end position="306"/>
    </location>
</feature>
<dbReference type="EMBL" id="OGUU01000054">
    <property type="protein sequence ID" value="SPC26188.1"/>
    <property type="molecule type" value="Genomic_DNA"/>
</dbReference>
<name>A0A7Z7JGJ5_9BURK</name>
<organism evidence="9 10">
    <name type="scientific">Cupriavidus taiwanensis</name>
    <dbReference type="NCBI Taxonomy" id="164546"/>
    <lineage>
        <taxon>Bacteria</taxon>
        <taxon>Pseudomonadati</taxon>
        <taxon>Pseudomonadota</taxon>
        <taxon>Betaproteobacteria</taxon>
        <taxon>Burkholderiales</taxon>
        <taxon>Burkholderiaceae</taxon>
        <taxon>Cupriavidus</taxon>
    </lineage>
</organism>
<evidence type="ECO:0000256" key="5">
    <source>
        <dbReference type="ARBA" id="ARBA00022989"/>
    </source>
</evidence>
<feature type="transmembrane region" description="Helical" evidence="7">
    <location>
        <begin position="411"/>
        <end position="430"/>
    </location>
</feature>
<dbReference type="GO" id="GO:0022857">
    <property type="term" value="F:transmembrane transporter activity"/>
    <property type="evidence" value="ECO:0007669"/>
    <property type="project" value="InterPro"/>
</dbReference>
<feature type="transmembrane region" description="Helical" evidence="7">
    <location>
        <begin position="255"/>
        <end position="275"/>
    </location>
</feature>
<comment type="caution">
    <text evidence="9">The sequence shown here is derived from an EMBL/GenBank/DDBJ whole genome shotgun (WGS) entry which is preliminary data.</text>
</comment>
<dbReference type="InterPro" id="IPR020846">
    <property type="entry name" value="MFS_dom"/>
</dbReference>
<feature type="transmembrane region" description="Helical" evidence="7">
    <location>
        <begin position="318"/>
        <end position="336"/>
    </location>
</feature>
<feature type="transmembrane region" description="Helical" evidence="7">
    <location>
        <begin position="96"/>
        <end position="116"/>
    </location>
</feature>
<dbReference type="InterPro" id="IPR011701">
    <property type="entry name" value="MFS"/>
</dbReference>
<feature type="domain" description="Major facilitator superfamily (MFS) profile" evidence="8">
    <location>
        <begin position="26"/>
        <end position="435"/>
    </location>
</feature>
<feature type="transmembrane region" description="Helical" evidence="7">
    <location>
        <begin position="62"/>
        <end position="89"/>
    </location>
</feature>
<gene>
    <name evidence="9" type="ORF">CBM2594_U70021</name>
</gene>
<keyword evidence="2" id="KW-0813">Transport</keyword>
<protein>
    <submittedName>
        <fullName evidence="9">MFS superfamily proline/ betaine transporter</fullName>
    </submittedName>
</protein>
<dbReference type="PANTHER" id="PTHR43045:SF1">
    <property type="entry name" value="SHIKIMATE TRANSPORTER"/>
    <property type="match status" value="1"/>
</dbReference>
<proteinExistence type="predicted"/>
<evidence type="ECO:0000313" key="10">
    <source>
        <dbReference type="Proteomes" id="UP000257139"/>
    </source>
</evidence>
<evidence type="ECO:0000256" key="4">
    <source>
        <dbReference type="ARBA" id="ARBA00022692"/>
    </source>
</evidence>
<keyword evidence="3" id="KW-1003">Cell membrane</keyword>
<feature type="transmembrane region" description="Helical" evidence="7">
    <location>
        <begin position="163"/>
        <end position="186"/>
    </location>
</feature>
<evidence type="ECO:0000256" key="6">
    <source>
        <dbReference type="ARBA" id="ARBA00023136"/>
    </source>
</evidence>
<evidence type="ECO:0000256" key="1">
    <source>
        <dbReference type="ARBA" id="ARBA00004651"/>
    </source>
</evidence>
<feature type="transmembrane region" description="Helical" evidence="7">
    <location>
        <begin position="122"/>
        <end position="142"/>
    </location>
</feature>
<keyword evidence="4 7" id="KW-0812">Transmembrane</keyword>